<accession>A0A942UWJ5</accession>
<evidence type="ECO:0000313" key="2">
    <source>
        <dbReference type="EMBL" id="MBS4538226.1"/>
    </source>
</evidence>
<gene>
    <name evidence="2" type="ORF">GOQ27_07110</name>
</gene>
<evidence type="ECO:0000256" key="1">
    <source>
        <dbReference type="SAM" id="Phobius"/>
    </source>
</evidence>
<comment type="caution">
    <text evidence="2">The sequence shown here is derived from an EMBL/GenBank/DDBJ whole genome shotgun (WGS) entry which is preliminary data.</text>
</comment>
<keyword evidence="3" id="KW-1185">Reference proteome</keyword>
<organism evidence="2 3">
    <name type="scientific">Anaeromonas frigoriresistens</name>
    <dbReference type="NCBI Taxonomy" id="2683708"/>
    <lineage>
        <taxon>Bacteria</taxon>
        <taxon>Bacillati</taxon>
        <taxon>Bacillota</taxon>
        <taxon>Tissierellia</taxon>
        <taxon>Tissierellales</taxon>
        <taxon>Thermohalobacteraceae</taxon>
        <taxon>Anaeromonas</taxon>
    </lineage>
</organism>
<dbReference type="RefSeq" id="WP_203366153.1">
    <property type="nucleotide sequence ID" value="NZ_WSFT01000029.1"/>
</dbReference>
<proteinExistence type="predicted"/>
<keyword evidence="1" id="KW-0812">Transmembrane</keyword>
<protein>
    <submittedName>
        <fullName evidence="2">Uncharacterized protein</fullName>
    </submittedName>
</protein>
<reference evidence="2" key="1">
    <citation type="submission" date="2019-12" db="EMBL/GenBank/DDBJ databases">
        <title>Clostridiaceae gen. nov. sp. nov., isolated from sediment in Xinjiang, China.</title>
        <authorList>
            <person name="Zhang R."/>
        </authorList>
    </citation>
    <scope>NUCLEOTIDE SEQUENCE</scope>
    <source>
        <strain evidence="2">D2Q-11</strain>
    </source>
</reference>
<dbReference type="EMBL" id="WSFT01000029">
    <property type="protein sequence ID" value="MBS4538226.1"/>
    <property type="molecule type" value="Genomic_DNA"/>
</dbReference>
<keyword evidence="1" id="KW-1133">Transmembrane helix</keyword>
<evidence type="ECO:0000313" key="3">
    <source>
        <dbReference type="Proteomes" id="UP000724672"/>
    </source>
</evidence>
<name>A0A942UWJ5_9FIRM</name>
<feature type="transmembrane region" description="Helical" evidence="1">
    <location>
        <begin position="187"/>
        <end position="203"/>
    </location>
</feature>
<feature type="transmembrane region" description="Helical" evidence="1">
    <location>
        <begin position="209"/>
        <end position="227"/>
    </location>
</feature>
<dbReference type="Proteomes" id="UP000724672">
    <property type="component" value="Unassembled WGS sequence"/>
</dbReference>
<sequence>MTKKIGGIWKKRERIIMGEVLTLHTWNESYLNSFKNKWDLFFMKLVTKRVSRLRRINNDLQNNIMSFCEKSNNIHGPNLIKVNNGLGEILAELEKEGIKDIYLESITNLENVLDEVQMNLLKVKKMIHKPIYKDIKEKRLSSLINQTNRNINIILEIRDKIDKIDNITHDKRFQVEVNKKYNKNKKILLALSFSFLIISFFNFDFLPAIISIGTSLMCFIAYIGIYVNRSYICKELMNTFNNDLCQDTRG</sequence>
<keyword evidence="1" id="KW-0472">Membrane</keyword>
<dbReference type="AlphaFoldDB" id="A0A942UWJ5"/>